<dbReference type="Pfam" id="PF03929">
    <property type="entry name" value="PepSY_TM"/>
    <property type="match status" value="1"/>
</dbReference>
<dbReference type="EMBL" id="JACSCY010000002">
    <property type="protein sequence ID" value="MBC6609898.1"/>
    <property type="molecule type" value="Genomic_DNA"/>
</dbReference>
<feature type="transmembrane region" description="Helical" evidence="2">
    <location>
        <begin position="400"/>
        <end position="421"/>
    </location>
</feature>
<evidence type="ECO:0000313" key="4">
    <source>
        <dbReference type="Proteomes" id="UP000622017"/>
    </source>
</evidence>
<keyword evidence="4" id="KW-1185">Reference proteome</keyword>
<keyword evidence="2" id="KW-0812">Transmembrane</keyword>
<sequence>MKPEKKNYTLRRFILDIHLWLGVGSGLILFVVCLSGTLYTFRTEIVQAVEAQAYHIAPPATGQPLPAATLVSRLEQAYPASKVVALSIPADAERAWTFSLTTREALARQQAEEKAEQQAGGKPGGEGHKKGGGKEGRGGKGGHGGKRGNQDSQTLLVNPYTAAVQGNTDTGLSEFFRSVMGLHRWLLMEGGVGQLLVGSATLIFIVLQLTGLALWVPAKLKQWSKWKMWRPGFVIKTNASRKRLNHDLHNTLGFYALGLLTVMSLTGLCWSFEWYCDGLSSLLGAKVFGGRGEKPLPSAVPATAGRTLSADDYLALANRQLAYPGDVRLTLPKGPEGSVSVQKTKTGFFALAAADRLTLDQYSGAVLKADIFAAKPFNEQLTSLIKPLHTGEVAGTFSKILYFLACLIATSLPITGVIIWLNKRQKSTRRATRRAAAPEVLGQPATVGRPA</sequence>
<feature type="transmembrane region" description="Helical" evidence="2">
    <location>
        <begin position="20"/>
        <end position="41"/>
    </location>
</feature>
<comment type="caution">
    <text evidence="3">The sequence shown here is derived from an EMBL/GenBank/DDBJ whole genome shotgun (WGS) entry which is preliminary data.</text>
</comment>
<proteinExistence type="predicted"/>
<feature type="transmembrane region" description="Helical" evidence="2">
    <location>
        <begin position="252"/>
        <end position="275"/>
    </location>
</feature>
<evidence type="ECO:0000256" key="1">
    <source>
        <dbReference type="SAM" id="MobiDB-lite"/>
    </source>
</evidence>
<feature type="region of interest" description="Disordered" evidence="1">
    <location>
        <begin position="107"/>
        <end position="152"/>
    </location>
</feature>
<keyword evidence="2" id="KW-0472">Membrane</keyword>
<gene>
    <name evidence="3" type="ORF">H8B15_03125</name>
</gene>
<accession>A0ABR7MH56</accession>
<dbReference type="RefSeq" id="WP_187318203.1">
    <property type="nucleotide sequence ID" value="NZ_JACSCY010000002.1"/>
</dbReference>
<feature type="transmembrane region" description="Helical" evidence="2">
    <location>
        <begin position="195"/>
        <end position="218"/>
    </location>
</feature>
<protein>
    <submittedName>
        <fullName evidence="3">PepSY domain-containing protein</fullName>
    </submittedName>
</protein>
<dbReference type="InterPro" id="IPR005625">
    <property type="entry name" value="PepSY-ass_TM"/>
</dbReference>
<evidence type="ECO:0000256" key="2">
    <source>
        <dbReference type="SAM" id="Phobius"/>
    </source>
</evidence>
<evidence type="ECO:0000313" key="3">
    <source>
        <dbReference type="EMBL" id="MBC6609898.1"/>
    </source>
</evidence>
<dbReference type="Proteomes" id="UP000622017">
    <property type="component" value="Unassembled WGS sequence"/>
</dbReference>
<dbReference type="PANTHER" id="PTHR34219">
    <property type="entry name" value="IRON-REGULATED INNER MEMBRANE PROTEIN-RELATED"/>
    <property type="match status" value="1"/>
</dbReference>
<name>A0ABR7MH56_9BACT</name>
<feature type="compositionally biased region" description="Basic and acidic residues" evidence="1">
    <location>
        <begin position="125"/>
        <end position="138"/>
    </location>
</feature>
<reference evidence="3 4" key="1">
    <citation type="submission" date="2020-08" db="EMBL/GenBank/DDBJ databases">
        <title>Hymenobacter sp.</title>
        <authorList>
            <person name="Kim M.K."/>
        </authorList>
    </citation>
    <scope>NUCLEOTIDE SEQUENCE [LARGE SCALE GENOMIC DNA]</scope>
    <source>
        <strain evidence="3 4">BT507</strain>
    </source>
</reference>
<organism evidence="3 4">
    <name type="scientific">Hymenobacter citatus</name>
    <dbReference type="NCBI Taxonomy" id="2763506"/>
    <lineage>
        <taxon>Bacteria</taxon>
        <taxon>Pseudomonadati</taxon>
        <taxon>Bacteroidota</taxon>
        <taxon>Cytophagia</taxon>
        <taxon>Cytophagales</taxon>
        <taxon>Hymenobacteraceae</taxon>
        <taxon>Hymenobacter</taxon>
    </lineage>
</organism>
<keyword evidence="2" id="KW-1133">Transmembrane helix</keyword>